<evidence type="ECO:0000313" key="2">
    <source>
        <dbReference type="Proteomes" id="UP001060085"/>
    </source>
</evidence>
<dbReference type="EMBL" id="CM044707">
    <property type="protein sequence ID" value="KAI5653620.1"/>
    <property type="molecule type" value="Genomic_DNA"/>
</dbReference>
<dbReference type="Proteomes" id="UP001060085">
    <property type="component" value="Linkage Group LG07"/>
</dbReference>
<accession>A0ACB9ZYA3</accession>
<protein>
    <submittedName>
        <fullName evidence="1">Uncharacterized protein</fullName>
    </submittedName>
</protein>
<gene>
    <name evidence="1" type="ORF">M9H77_30807</name>
</gene>
<proteinExistence type="predicted"/>
<comment type="caution">
    <text evidence="1">The sequence shown here is derived from an EMBL/GenBank/DDBJ whole genome shotgun (WGS) entry which is preliminary data.</text>
</comment>
<sequence>MFGRTCLILFDDKGLQEAIQAFCSDEGHSRTGLAYGYLIYVAVPDFSSLMQQKRQLQQERDLHCEEATKELNNVMFEVEAKKICLLGRQKRVEAVVTEALFKSNSIQDLLPGRDAGLAAIRAN</sequence>
<evidence type="ECO:0000313" key="1">
    <source>
        <dbReference type="EMBL" id="KAI5653620.1"/>
    </source>
</evidence>
<reference evidence="2" key="1">
    <citation type="journal article" date="2023" name="Nat. Plants">
        <title>Single-cell RNA sequencing provides a high-resolution roadmap for understanding the multicellular compartmentation of specialized metabolism.</title>
        <authorList>
            <person name="Sun S."/>
            <person name="Shen X."/>
            <person name="Li Y."/>
            <person name="Li Y."/>
            <person name="Wang S."/>
            <person name="Li R."/>
            <person name="Zhang H."/>
            <person name="Shen G."/>
            <person name="Guo B."/>
            <person name="Wei J."/>
            <person name="Xu J."/>
            <person name="St-Pierre B."/>
            <person name="Chen S."/>
            <person name="Sun C."/>
        </authorList>
    </citation>
    <scope>NUCLEOTIDE SEQUENCE [LARGE SCALE GENOMIC DNA]</scope>
</reference>
<organism evidence="1 2">
    <name type="scientific">Catharanthus roseus</name>
    <name type="common">Madagascar periwinkle</name>
    <name type="synonym">Vinca rosea</name>
    <dbReference type="NCBI Taxonomy" id="4058"/>
    <lineage>
        <taxon>Eukaryota</taxon>
        <taxon>Viridiplantae</taxon>
        <taxon>Streptophyta</taxon>
        <taxon>Embryophyta</taxon>
        <taxon>Tracheophyta</taxon>
        <taxon>Spermatophyta</taxon>
        <taxon>Magnoliopsida</taxon>
        <taxon>eudicotyledons</taxon>
        <taxon>Gunneridae</taxon>
        <taxon>Pentapetalae</taxon>
        <taxon>asterids</taxon>
        <taxon>lamiids</taxon>
        <taxon>Gentianales</taxon>
        <taxon>Apocynaceae</taxon>
        <taxon>Rauvolfioideae</taxon>
        <taxon>Vinceae</taxon>
        <taxon>Catharanthinae</taxon>
        <taxon>Catharanthus</taxon>
    </lineage>
</organism>
<name>A0ACB9ZYA3_CATRO</name>
<keyword evidence="2" id="KW-1185">Reference proteome</keyword>